<organism evidence="1">
    <name type="scientific">Myoviridae sp. ct0wg9</name>
    <dbReference type="NCBI Taxonomy" id="2826600"/>
    <lineage>
        <taxon>Viruses</taxon>
        <taxon>Duplodnaviria</taxon>
        <taxon>Heunggongvirae</taxon>
        <taxon>Uroviricota</taxon>
        <taxon>Caudoviricetes</taxon>
    </lineage>
</organism>
<sequence>MRKKLILLILSAALVVAMALPALACTPPLSPPKMPDMQSAYDAAYEAGKKAVENVVIPDSYFKSETETESETETQTVIETETESEQVNEYYFVWEKYIPKSLRNRWASFLRR</sequence>
<evidence type="ECO:0000313" key="1">
    <source>
        <dbReference type="EMBL" id="DAD93489.1"/>
    </source>
</evidence>
<reference evidence="1" key="1">
    <citation type="journal article" date="2021" name="Proc. Natl. Acad. Sci. U.S.A.">
        <title>A Catalog of Tens of Thousands of Viruses from Human Metagenomes Reveals Hidden Associations with Chronic Diseases.</title>
        <authorList>
            <person name="Tisza M.J."/>
            <person name="Buck C.B."/>
        </authorList>
    </citation>
    <scope>NUCLEOTIDE SEQUENCE</scope>
    <source>
        <strain evidence="1">Ct0wg9</strain>
    </source>
</reference>
<dbReference type="EMBL" id="BK015160">
    <property type="protein sequence ID" value="DAD93489.1"/>
    <property type="molecule type" value="Genomic_DNA"/>
</dbReference>
<proteinExistence type="predicted"/>
<protein>
    <submittedName>
        <fullName evidence="1">Camelysin metallo-endopeptidase</fullName>
    </submittedName>
</protein>
<accession>A0A8S5NFQ4</accession>
<name>A0A8S5NFQ4_9CAUD</name>